<dbReference type="NCBIfam" id="TIGR00383">
    <property type="entry name" value="corA"/>
    <property type="match status" value="1"/>
</dbReference>
<evidence type="ECO:0000256" key="7">
    <source>
        <dbReference type="ARBA" id="ARBA00022692"/>
    </source>
</evidence>
<comment type="subcellular location">
    <subcellularLocation>
        <location evidence="1">Cell inner membrane</location>
        <topology evidence="1">Multi-pass membrane protein</topology>
    </subcellularLocation>
    <subcellularLocation>
        <location evidence="13">Membrane</location>
        <topology evidence="13">Multi-pass membrane protein</topology>
    </subcellularLocation>
</comment>
<evidence type="ECO:0000256" key="4">
    <source>
        <dbReference type="ARBA" id="ARBA00022448"/>
    </source>
</evidence>
<keyword evidence="7 13" id="KW-0812">Transmembrane</keyword>
<dbReference type="RefSeq" id="WP_155041752.1">
    <property type="nucleotide sequence ID" value="NZ_JBHGCD010000023.1"/>
</dbReference>
<dbReference type="FunFam" id="1.20.58.340:FF:000001">
    <property type="entry name" value="Magnesium transport protein CorA"/>
    <property type="match status" value="1"/>
</dbReference>
<dbReference type="InterPro" id="IPR045863">
    <property type="entry name" value="CorA_TM1_TM2"/>
</dbReference>
<dbReference type="Gene3D" id="3.30.460.20">
    <property type="entry name" value="CorA soluble domain-like"/>
    <property type="match status" value="1"/>
</dbReference>
<dbReference type="Proteomes" id="UP000449846">
    <property type="component" value="Unassembled WGS sequence"/>
</dbReference>
<dbReference type="SUPFAM" id="SSF144083">
    <property type="entry name" value="Magnesium transport protein CorA, transmembrane region"/>
    <property type="match status" value="1"/>
</dbReference>
<keyword evidence="8 13" id="KW-0460">Magnesium</keyword>
<dbReference type="EMBL" id="WMIG01000020">
    <property type="protein sequence ID" value="MTH61799.1"/>
    <property type="molecule type" value="Genomic_DNA"/>
</dbReference>
<evidence type="ECO:0000256" key="6">
    <source>
        <dbReference type="ARBA" id="ARBA00022519"/>
    </source>
</evidence>
<proteinExistence type="inferred from homology"/>
<dbReference type="GO" id="GO:0015099">
    <property type="term" value="F:nickel cation transmembrane transporter activity"/>
    <property type="evidence" value="ECO:0007669"/>
    <property type="project" value="TreeGrafter"/>
</dbReference>
<dbReference type="PANTHER" id="PTHR47685">
    <property type="entry name" value="MAGNESIUM TRANSPORT PROTEIN CORA"/>
    <property type="match status" value="1"/>
</dbReference>
<evidence type="ECO:0000256" key="10">
    <source>
        <dbReference type="ARBA" id="ARBA00023065"/>
    </source>
</evidence>
<feature type="transmembrane region" description="Helical" evidence="13">
    <location>
        <begin position="259"/>
        <end position="279"/>
    </location>
</feature>
<dbReference type="PANTHER" id="PTHR47685:SF1">
    <property type="entry name" value="MAGNESIUM TRANSPORT PROTEIN CORA"/>
    <property type="match status" value="1"/>
</dbReference>
<keyword evidence="10 13" id="KW-0406">Ion transport</keyword>
<dbReference type="OrthoDB" id="9803416at2"/>
<dbReference type="Gene3D" id="1.20.58.340">
    <property type="entry name" value="Magnesium transport protein CorA, transmembrane region"/>
    <property type="match status" value="2"/>
</dbReference>
<organism evidence="14 15">
    <name type="scientific">Paracoccus litorisediminis</name>
    <dbReference type="NCBI Taxonomy" id="2006130"/>
    <lineage>
        <taxon>Bacteria</taxon>
        <taxon>Pseudomonadati</taxon>
        <taxon>Pseudomonadota</taxon>
        <taxon>Alphaproteobacteria</taxon>
        <taxon>Rhodobacterales</taxon>
        <taxon>Paracoccaceae</taxon>
        <taxon>Paracoccus</taxon>
    </lineage>
</organism>
<evidence type="ECO:0000313" key="15">
    <source>
        <dbReference type="Proteomes" id="UP000449846"/>
    </source>
</evidence>
<dbReference type="SUPFAM" id="SSF143865">
    <property type="entry name" value="CorA soluble domain-like"/>
    <property type="match status" value="1"/>
</dbReference>
<accession>A0A844HRL4</accession>
<dbReference type="GO" id="GO:0015095">
    <property type="term" value="F:magnesium ion transmembrane transporter activity"/>
    <property type="evidence" value="ECO:0007669"/>
    <property type="project" value="UniProtKB-UniRule"/>
</dbReference>
<keyword evidence="5 13" id="KW-1003">Cell membrane</keyword>
<keyword evidence="9 13" id="KW-1133">Transmembrane helix</keyword>
<feature type="transmembrane region" description="Helical" evidence="13">
    <location>
        <begin position="291"/>
        <end position="311"/>
    </location>
</feature>
<name>A0A844HRL4_9RHOB</name>
<evidence type="ECO:0000256" key="12">
    <source>
        <dbReference type="ARBA" id="ARBA00034269"/>
    </source>
</evidence>
<dbReference type="InterPro" id="IPR002523">
    <property type="entry name" value="MgTranspt_CorA/ZnTranspt_ZntB"/>
</dbReference>
<comment type="similarity">
    <text evidence="2 13">Belongs to the CorA metal ion transporter (MIT) (TC 1.A.35) family.</text>
</comment>
<keyword evidence="15" id="KW-1185">Reference proteome</keyword>
<dbReference type="InterPro" id="IPR045861">
    <property type="entry name" value="CorA_cytoplasmic_dom"/>
</dbReference>
<evidence type="ECO:0000256" key="2">
    <source>
        <dbReference type="ARBA" id="ARBA00009765"/>
    </source>
</evidence>
<evidence type="ECO:0000256" key="3">
    <source>
        <dbReference type="ARBA" id="ARBA00019439"/>
    </source>
</evidence>
<dbReference type="InterPro" id="IPR004488">
    <property type="entry name" value="Mg/Co-transport_prot_CorA"/>
</dbReference>
<comment type="caution">
    <text evidence="14">The sequence shown here is derived from an EMBL/GenBank/DDBJ whole genome shotgun (WGS) entry which is preliminary data.</text>
</comment>
<dbReference type="GO" id="GO:0005886">
    <property type="term" value="C:plasma membrane"/>
    <property type="evidence" value="ECO:0007669"/>
    <property type="project" value="UniProtKB-SubCell"/>
</dbReference>
<evidence type="ECO:0000256" key="8">
    <source>
        <dbReference type="ARBA" id="ARBA00022842"/>
    </source>
</evidence>
<evidence type="ECO:0000256" key="1">
    <source>
        <dbReference type="ARBA" id="ARBA00004429"/>
    </source>
</evidence>
<evidence type="ECO:0000313" key="14">
    <source>
        <dbReference type="EMBL" id="MTH61799.1"/>
    </source>
</evidence>
<evidence type="ECO:0000256" key="13">
    <source>
        <dbReference type="RuleBase" id="RU362010"/>
    </source>
</evidence>
<dbReference type="GO" id="GO:0015087">
    <property type="term" value="F:cobalt ion transmembrane transporter activity"/>
    <property type="evidence" value="ECO:0007669"/>
    <property type="project" value="UniProtKB-UniRule"/>
</dbReference>
<keyword evidence="4 13" id="KW-0813">Transport</keyword>
<dbReference type="InterPro" id="IPR050829">
    <property type="entry name" value="CorA_MIT"/>
</dbReference>
<gene>
    <name evidence="13 14" type="primary">corA</name>
    <name evidence="14" type="ORF">GL300_21590</name>
</gene>
<evidence type="ECO:0000256" key="9">
    <source>
        <dbReference type="ARBA" id="ARBA00022989"/>
    </source>
</evidence>
<comment type="function">
    <text evidence="13">Mediates influx of magnesium ions.</text>
</comment>
<keyword evidence="6" id="KW-0997">Cell inner membrane</keyword>
<dbReference type="AlphaFoldDB" id="A0A844HRL4"/>
<reference evidence="14 15" key="1">
    <citation type="submission" date="2019-11" db="EMBL/GenBank/DDBJ databases">
        <authorList>
            <person name="Dong K."/>
        </authorList>
    </citation>
    <scope>NUCLEOTIDE SEQUENCE [LARGE SCALE GENOMIC DNA]</scope>
    <source>
        <strain evidence="14 15">NBRC 112902</strain>
    </source>
</reference>
<comment type="catalytic activity">
    <reaction evidence="12">
        <text>Mg(2+)(in) = Mg(2+)(out)</text>
        <dbReference type="Rhea" id="RHEA:29827"/>
        <dbReference type="ChEBI" id="CHEBI:18420"/>
    </reaction>
</comment>
<keyword evidence="11 13" id="KW-0472">Membrane</keyword>
<sequence>MLHAYELRNDRLQPVAADAAQIVWWDLLNPTREEELGLEALLGLELPTHEDMQEIEVSSRLYSEDGGHFMTALIPSHTDGDDAVIEPVTFILCDHRLVTIRYTEPRVFSLFPQRAEKVALGLTCGEAIMLGLLEAVVDRLADILERAGRELDGISRRVFGQNDPARQDANYKATLQEIGRKGDLTSNIRDSLVTLERVLGYLRPKLGGTDKAVHEQAKALVADIRSLTDHADYMTQKITFLLDATLGLINIEQNGIIKIFSVAAVIFLPPTLVASMYGMNFDVMPELHWSYGYPLAIGIMILSAVVTYLVFKRRGWL</sequence>
<protein>
    <recommendedName>
        <fullName evidence="3 13">Magnesium transport protein CorA</fullName>
    </recommendedName>
</protein>
<evidence type="ECO:0000256" key="5">
    <source>
        <dbReference type="ARBA" id="ARBA00022475"/>
    </source>
</evidence>
<dbReference type="Pfam" id="PF01544">
    <property type="entry name" value="CorA"/>
    <property type="match status" value="1"/>
</dbReference>
<evidence type="ECO:0000256" key="11">
    <source>
        <dbReference type="ARBA" id="ARBA00023136"/>
    </source>
</evidence>
<dbReference type="CDD" id="cd12837">
    <property type="entry name" value="EcCorA-like_u1"/>
    <property type="match status" value="1"/>
</dbReference>